<organism evidence="2 3">
    <name type="scientific">Discina gigas</name>
    <dbReference type="NCBI Taxonomy" id="1032678"/>
    <lineage>
        <taxon>Eukaryota</taxon>
        <taxon>Fungi</taxon>
        <taxon>Dikarya</taxon>
        <taxon>Ascomycota</taxon>
        <taxon>Pezizomycotina</taxon>
        <taxon>Pezizomycetes</taxon>
        <taxon>Pezizales</taxon>
        <taxon>Discinaceae</taxon>
        <taxon>Discina</taxon>
    </lineage>
</organism>
<protein>
    <submittedName>
        <fullName evidence="2">Uncharacterized protein</fullName>
    </submittedName>
</protein>
<feature type="region of interest" description="Disordered" evidence="1">
    <location>
        <begin position="1"/>
        <end position="23"/>
    </location>
</feature>
<accession>A0ABR3G466</accession>
<name>A0ABR3G466_9PEZI</name>
<keyword evidence="3" id="KW-1185">Reference proteome</keyword>
<comment type="caution">
    <text evidence="2">The sequence shown here is derived from an EMBL/GenBank/DDBJ whole genome shotgun (WGS) entry which is preliminary data.</text>
</comment>
<dbReference type="EMBL" id="JBBBZM010000478">
    <property type="protein sequence ID" value="KAL0630608.1"/>
    <property type="molecule type" value="Genomic_DNA"/>
</dbReference>
<evidence type="ECO:0000313" key="2">
    <source>
        <dbReference type="EMBL" id="KAL0630608.1"/>
    </source>
</evidence>
<evidence type="ECO:0000256" key="1">
    <source>
        <dbReference type="SAM" id="MobiDB-lite"/>
    </source>
</evidence>
<sequence length="91" mass="10138">MTCVTSGNSLLKRLHDDDDDDDDNDDDFRHAIDALDPDQLRDWERFRVLYAADSFPAGVSDELDLVLISAAFTALQGPLQAEVDALRARSD</sequence>
<gene>
    <name evidence="2" type="ORF">Q9L58_010544</name>
</gene>
<proteinExistence type="predicted"/>
<reference evidence="2 3" key="1">
    <citation type="submission" date="2024-02" db="EMBL/GenBank/DDBJ databases">
        <title>Discinaceae phylogenomics.</title>
        <authorList>
            <person name="Dirks A.C."/>
            <person name="James T.Y."/>
        </authorList>
    </citation>
    <scope>NUCLEOTIDE SEQUENCE [LARGE SCALE GENOMIC DNA]</scope>
    <source>
        <strain evidence="2 3">ACD0624</strain>
    </source>
</reference>
<evidence type="ECO:0000313" key="3">
    <source>
        <dbReference type="Proteomes" id="UP001447188"/>
    </source>
</evidence>
<dbReference type="Proteomes" id="UP001447188">
    <property type="component" value="Unassembled WGS sequence"/>
</dbReference>